<dbReference type="RefSeq" id="WP_344646134.1">
    <property type="nucleotide sequence ID" value="NZ_BAAASS010000030.1"/>
</dbReference>
<name>A0ABW0DJU3_STRFI</name>
<gene>
    <name evidence="1" type="ORF">ACFPN6_35460</name>
</gene>
<organism evidence="1 2">
    <name type="scientific">Streptomyces fimbriatus</name>
    <dbReference type="NCBI Taxonomy" id="68197"/>
    <lineage>
        <taxon>Bacteria</taxon>
        <taxon>Bacillati</taxon>
        <taxon>Actinomycetota</taxon>
        <taxon>Actinomycetes</taxon>
        <taxon>Kitasatosporales</taxon>
        <taxon>Streptomycetaceae</taxon>
        <taxon>Streptomyces</taxon>
    </lineage>
</organism>
<dbReference type="EMBL" id="JBHSKL010000057">
    <property type="protein sequence ID" value="MFC5229757.1"/>
    <property type="molecule type" value="Genomic_DNA"/>
</dbReference>
<sequence>MGGATAGALTASVLSAFVDADHNTPGVTGCTTLRAVISASRSAATATALFVRRDS</sequence>
<proteinExistence type="predicted"/>
<evidence type="ECO:0000313" key="1">
    <source>
        <dbReference type="EMBL" id="MFC5229757.1"/>
    </source>
</evidence>
<dbReference type="Proteomes" id="UP001596156">
    <property type="component" value="Unassembled WGS sequence"/>
</dbReference>
<accession>A0ABW0DJU3</accession>
<keyword evidence="2" id="KW-1185">Reference proteome</keyword>
<comment type="caution">
    <text evidence="1">The sequence shown here is derived from an EMBL/GenBank/DDBJ whole genome shotgun (WGS) entry which is preliminary data.</text>
</comment>
<reference evidence="2" key="1">
    <citation type="journal article" date="2019" name="Int. J. Syst. Evol. Microbiol.">
        <title>The Global Catalogue of Microorganisms (GCM) 10K type strain sequencing project: providing services to taxonomists for standard genome sequencing and annotation.</title>
        <authorList>
            <consortium name="The Broad Institute Genomics Platform"/>
            <consortium name="The Broad Institute Genome Sequencing Center for Infectious Disease"/>
            <person name="Wu L."/>
            <person name="Ma J."/>
        </authorList>
    </citation>
    <scope>NUCLEOTIDE SEQUENCE [LARGE SCALE GENOMIC DNA]</scope>
    <source>
        <strain evidence="2">CCM 8479</strain>
    </source>
</reference>
<protein>
    <submittedName>
        <fullName evidence="1">Uncharacterized protein</fullName>
    </submittedName>
</protein>
<evidence type="ECO:0000313" key="2">
    <source>
        <dbReference type="Proteomes" id="UP001596156"/>
    </source>
</evidence>